<sequence>MEPTVSQTGATGPAADNFAQRCEICDDLLSSDQYWKKIEMAELRDKCGFCQLLKSATARLARQSTYISLSISKNEPIIVKGFRTGAHHSQGDISATSSFILFSQDKPRLIPDLGTLGPYSAFTELDASVSFINKQLSECRMQHKTCNRNNKSPLPTRVVSIGSSDSDMRLVEMKDVSAPYVTLSHCWGDKQPVKTTLSNLAGMTKAIDMDTLPVVFQQAISIVRKLKVEYIWIDSLCIIQDSQPDWELESSQMCDYYERSYITLSTATSPNSTIPFLGLRDQRWLPIELELATPEGNEYIYAQQMATTPNEKGKLFSRAWAWQESAMSTRVVSFTPSELIWECSSHTVPERYIPDLVASDRLGISRELANLRFHLNPSFHRETSDQSDTDTTEKNDDNDTHSGTNTPSPTPWKECQPSSSSSSSNSSLVPSYDEAYMMNYIWDMWDNLVETYSRRELTYITDKLPALSGVASRVQEVTQSRYIAGMWEDNLAYNLCWAIVDSPQGIAALPAEYVAPSWSWASVQGGVEAMIERTIQKFEPDITIIEANCHVPGLNPFGRVNSGHLILRGRTAEVTLTCTNPSKLGDYQLSGPLEKLEFVPDCALISSNGNISRAQQGQATSANMMRRTYQCTI</sequence>
<dbReference type="EMBL" id="ONZP01000937">
    <property type="protein sequence ID" value="SPJ92121.1"/>
    <property type="molecule type" value="Genomic_DNA"/>
</dbReference>
<name>A0AAE8SQF5_9HYPO</name>
<protein>
    <recommendedName>
        <fullName evidence="2">Heterokaryon incompatibility domain-containing protein</fullName>
    </recommendedName>
</protein>
<reference evidence="3" key="1">
    <citation type="submission" date="2018-03" db="EMBL/GenBank/DDBJ databases">
        <authorList>
            <person name="Guldener U."/>
        </authorList>
    </citation>
    <scope>NUCLEOTIDE SEQUENCE</scope>
</reference>
<keyword evidence="4" id="KW-1185">Reference proteome</keyword>
<dbReference type="Pfam" id="PF06985">
    <property type="entry name" value="HET"/>
    <property type="match status" value="1"/>
</dbReference>
<dbReference type="AlphaFoldDB" id="A0AAE8SQF5"/>
<feature type="compositionally biased region" description="Basic and acidic residues" evidence="1">
    <location>
        <begin position="391"/>
        <end position="400"/>
    </location>
</feature>
<dbReference type="PANTHER" id="PTHR33112">
    <property type="entry name" value="DOMAIN PROTEIN, PUTATIVE-RELATED"/>
    <property type="match status" value="1"/>
</dbReference>
<evidence type="ECO:0000313" key="3">
    <source>
        <dbReference type="EMBL" id="SPJ92121.1"/>
    </source>
</evidence>
<organism evidence="3 4">
    <name type="scientific">Fusarium torulosum</name>
    <dbReference type="NCBI Taxonomy" id="33205"/>
    <lineage>
        <taxon>Eukaryota</taxon>
        <taxon>Fungi</taxon>
        <taxon>Dikarya</taxon>
        <taxon>Ascomycota</taxon>
        <taxon>Pezizomycotina</taxon>
        <taxon>Sordariomycetes</taxon>
        <taxon>Hypocreomycetidae</taxon>
        <taxon>Hypocreales</taxon>
        <taxon>Nectriaceae</taxon>
        <taxon>Fusarium</taxon>
    </lineage>
</organism>
<evidence type="ECO:0000259" key="2">
    <source>
        <dbReference type="Pfam" id="PF06985"/>
    </source>
</evidence>
<evidence type="ECO:0000313" key="4">
    <source>
        <dbReference type="Proteomes" id="UP001187734"/>
    </source>
</evidence>
<accession>A0AAE8SQF5</accession>
<feature type="region of interest" description="Disordered" evidence="1">
    <location>
        <begin position="379"/>
        <end position="429"/>
    </location>
</feature>
<comment type="caution">
    <text evidence="3">The sequence shown here is derived from an EMBL/GenBank/DDBJ whole genome shotgun (WGS) entry which is preliminary data.</text>
</comment>
<proteinExistence type="predicted"/>
<dbReference type="InterPro" id="IPR010730">
    <property type="entry name" value="HET"/>
</dbReference>
<feature type="domain" description="Heterokaryon incompatibility" evidence="2">
    <location>
        <begin position="180"/>
        <end position="324"/>
    </location>
</feature>
<dbReference type="Proteomes" id="UP001187734">
    <property type="component" value="Unassembled WGS sequence"/>
</dbReference>
<evidence type="ECO:0000256" key="1">
    <source>
        <dbReference type="SAM" id="MobiDB-lite"/>
    </source>
</evidence>
<feature type="compositionally biased region" description="Low complexity" evidence="1">
    <location>
        <begin position="418"/>
        <end position="427"/>
    </location>
</feature>
<dbReference type="PANTHER" id="PTHR33112:SF9">
    <property type="entry name" value="HETEROKARYON INCOMPATIBILITY DOMAIN-CONTAINING PROTEIN"/>
    <property type="match status" value="1"/>
</dbReference>
<gene>
    <name evidence="3" type="ORF">FTOL_13665</name>
</gene>